<dbReference type="SUPFAM" id="SSF48295">
    <property type="entry name" value="TrpR-like"/>
    <property type="match status" value="1"/>
</dbReference>
<keyword evidence="3" id="KW-1185">Reference proteome</keyword>
<dbReference type="GO" id="GO:0043565">
    <property type="term" value="F:sequence-specific DNA binding"/>
    <property type="evidence" value="ECO:0007669"/>
    <property type="project" value="InterPro"/>
</dbReference>
<comment type="caution">
    <text evidence="2">The sequence shown here is derived from an EMBL/GenBank/DDBJ whole genome shotgun (WGS) entry which is preliminary data.</text>
</comment>
<dbReference type="InterPro" id="IPR010921">
    <property type="entry name" value="Trp_repressor/repl_initiator"/>
</dbReference>
<dbReference type="Pfam" id="PF00665">
    <property type="entry name" value="rve"/>
    <property type="match status" value="1"/>
</dbReference>
<reference evidence="2 3" key="1">
    <citation type="submission" date="2020-06" db="EMBL/GenBank/DDBJ databases">
        <title>Schlegella sp. ID0723 isolated from air conditioner.</title>
        <authorList>
            <person name="Kim D.Y."/>
            <person name="Kim D.-U."/>
        </authorList>
    </citation>
    <scope>NUCLEOTIDE SEQUENCE [LARGE SCALE GENOMIC DNA]</scope>
    <source>
        <strain evidence="2 3">ID0723</strain>
    </source>
</reference>
<protein>
    <submittedName>
        <fullName evidence="2">IS3 family transposase</fullName>
    </submittedName>
</protein>
<dbReference type="PROSITE" id="PS50994">
    <property type="entry name" value="INTEGRASE"/>
    <property type="match status" value="1"/>
</dbReference>
<dbReference type="GO" id="GO:0004803">
    <property type="term" value="F:transposase activity"/>
    <property type="evidence" value="ECO:0007669"/>
    <property type="project" value="InterPro"/>
</dbReference>
<evidence type="ECO:0000313" key="2">
    <source>
        <dbReference type="EMBL" id="NUZ09145.1"/>
    </source>
</evidence>
<dbReference type="Pfam" id="PF01527">
    <property type="entry name" value="HTH_Tnp_1"/>
    <property type="match status" value="1"/>
</dbReference>
<gene>
    <name evidence="2" type="ORF">HQN59_25765</name>
</gene>
<dbReference type="InterPro" id="IPR048020">
    <property type="entry name" value="Transpos_IS3"/>
</dbReference>
<proteinExistence type="predicted"/>
<dbReference type="SUPFAM" id="SSF53098">
    <property type="entry name" value="Ribonuclease H-like"/>
    <property type="match status" value="1"/>
</dbReference>
<organism evidence="2 3">
    <name type="scientific">Piscinibacter koreensis</name>
    <dbReference type="NCBI Taxonomy" id="2742824"/>
    <lineage>
        <taxon>Bacteria</taxon>
        <taxon>Pseudomonadati</taxon>
        <taxon>Pseudomonadota</taxon>
        <taxon>Betaproteobacteria</taxon>
        <taxon>Burkholderiales</taxon>
        <taxon>Sphaerotilaceae</taxon>
        <taxon>Piscinibacter</taxon>
    </lineage>
</organism>
<dbReference type="InterPro" id="IPR050900">
    <property type="entry name" value="Transposase_IS3/IS150/IS904"/>
</dbReference>
<accession>A0A7Y6NTP4</accession>
<name>A0A7Y6NTP4_9BURK</name>
<dbReference type="Proteomes" id="UP000529637">
    <property type="component" value="Unassembled WGS sequence"/>
</dbReference>
<evidence type="ECO:0000313" key="3">
    <source>
        <dbReference type="Proteomes" id="UP000529637"/>
    </source>
</evidence>
<dbReference type="InterPro" id="IPR001584">
    <property type="entry name" value="Integrase_cat-core"/>
</dbReference>
<dbReference type="Gene3D" id="3.30.420.10">
    <property type="entry name" value="Ribonuclease H-like superfamily/Ribonuclease H"/>
    <property type="match status" value="1"/>
</dbReference>
<dbReference type="EMBL" id="JABWMJ010000037">
    <property type="protein sequence ID" value="NUZ09145.1"/>
    <property type="molecule type" value="Genomic_DNA"/>
</dbReference>
<dbReference type="InterPro" id="IPR025948">
    <property type="entry name" value="HTH-like_dom"/>
</dbReference>
<sequence length="377" mass="42616">MSRRPRRNHSAAFKAKVAIEALADGKTIAEIAQKHDVHPNQVTEWRRQLMERAAGVFGGAVAPEAPPVDLKALHAKIGQLTLENGFFRRRAHQGGIAERKAMIDRQAELPIKRQAEVLGISRGTAYYHPQPVSEAELALMRRIDELHLEHPFAGSRMLRDLLRLQGIEVGRRHVGTLMRRMGIQALYRKPNTSKKHPAHPVFPYALRGLAIERANQVWALDITYIPMARGWVYLVAVLDWASRRVLAHRVSITMEADFCVEALREAAARWGAPQIVNTDQGSQFSSADFVAEVKNIGARQSMDGRGCWRDNVFVERLWRSVKYEDVYLKAYDGVSAARHSLAAYFDFYNARRPHQSHDGRTPDMVYFDSLPPMKAAA</sequence>
<dbReference type="PANTHER" id="PTHR46889">
    <property type="entry name" value="TRANSPOSASE INSF FOR INSERTION SEQUENCE IS3B-RELATED"/>
    <property type="match status" value="1"/>
</dbReference>
<evidence type="ECO:0000259" key="1">
    <source>
        <dbReference type="PROSITE" id="PS50994"/>
    </source>
</evidence>
<dbReference type="InterPro" id="IPR036397">
    <property type="entry name" value="RNaseH_sf"/>
</dbReference>
<dbReference type="GO" id="GO:0006313">
    <property type="term" value="P:DNA transposition"/>
    <property type="evidence" value="ECO:0007669"/>
    <property type="project" value="InterPro"/>
</dbReference>
<dbReference type="AlphaFoldDB" id="A0A7Y6NTP4"/>
<dbReference type="GO" id="GO:0015074">
    <property type="term" value="P:DNA integration"/>
    <property type="evidence" value="ECO:0007669"/>
    <property type="project" value="InterPro"/>
</dbReference>
<dbReference type="PANTHER" id="PTHR46889:SF4">
    <property type="entry name" value="TRANSPOSASE INSO FOR INSERTION SEQUENCE ELEMENT IS911B-RELATED"/>
    <property type="match status" value="1"/>
</dbReference>
<dbReference type="NCBIfam" id="NF033516">
    <property type="entry name" value="transpos_IS3"/>
    <property type="match status" value="1"/>
</dbReference>
<dbReference type="Pfam" id="PF13276">
    <property type="entry name" value="HTH_21"/>
    <property type="match status" value="1"/>
</dbReference>
<dbReference type="InterPro" id="IPR002514">
    <property type="entry name" value="Transposase_8"/>
</dbReference>
<dbReference type="InterPro" id="IPR012337">
    <property type="entry name" value="RNaseH-like_sf"/>
</dbReference>
<feature type="domain" description="Integrase catalytic" evidence="1">
    <location>
        <begin position="199"/>
        <end position="370"/>
    </location>
</feature>